<dbReference type="Pfam" id="PF00646">
    <property type="entry name" value="F-box"/>
    <property type="match status" value="1"/>
</dbReference>
<dbReference type="Proteomes" id="UP001146351">
    <property type="component" value="Unassembled WGS sequence"/>
</dbReference>
<evidence type="ECO:0000313" key="2">
    <source>
        <dbReference type="EMBL" id="KAJ5156811.1"/>
    </source>
</evidence>
<feature type="domain" description="F-box" evidence="1">
    <location>
        <begin position="9"/>
        <end position="42"/>
    </location>
</feature>
<keyword evidence="3" id="KW-1185">Reference proteome</keyword>
<protein>
    <recommendedName>
        <fullName evidence="1">F-box domain-containing protein</fullName>
    </recommendedName>
</protein>
<reference evidence="2" key="2">
    <citation type="journal article" date="2023" name="IMA Fungus">
        <title>Comparative genomic study of the Penicillium genus elucidates a diverse pangenome and 15 lateral gene transfer events.</title>
        <authorList>
            <person name="Petersen C."/>
            <person name="Sorensen T."/>
            <person name="Nielsen M.R."/>
            <person name="Sondergaard T.E."/>
            <person name="Sorensen J.L."/>
            <person name="Fitzpatrick D.A."/>
            <person name="Frisvad J.C."/>
            <person name="Nielsen K.L."/>
        </authorList>
    </citation>
    <scope>NUCLEOTIDE SEQUENCE</scope>
    <source>
        <strain evidence="2">IBT 21917</strain>
    </source>
</reference>
<dbReference type="InterPro" id="IPR001810">
    <property type="entry name" value="F-box_dom"/>
</dbReference>
<reference evidence="2" key="1">
    <citation type="submission" date="2022-11" db="EMBL/GenBank/DDBJ databases">
        <authorList>
            <person name="Petersen C."/>
        </authorList>
    </citation>
    <scope>NUCLEOTIDE SEQUENCE</scope>
    <source>
        <strain evidence="2">IBT 21917</strain>
    </source>
</reference>
<dbReference type="AlphaFoldDB" id="A0A9W9HST0"/>
<name>A0A9W9HST0_9EURO</name>
<organism evidence="2 3">
    <name type="scientific">Penicillium capsulatum</name>
    <dbReference type="NCBI Taxonomy" id="69766"/>
    <lineage>
        <taxon>Eukaryota</taxon>
        <taxon>Fungi</taxon>
        <taxon>Dikarya</taxon>
        <taxon>Ascomycota</taxon>
        <taxon>Pezizomycotina</taxon>
        <taxon>Eurotiomycetes</taxon>
        <taxon>Eurotiomycetidae</taxon>
        <taxon>Eurotiales</taxon>
        <taxon>Aspergillaceae</taxon>
        <taxon>Penicillium</taxon>
    </lineage>
</organism>
<evidence type="ECO:0000259" key="1">
    <source>
        <dbReference type="Pfam" id="PF00646"/>
    </source>
</evidence>
<dbReference type="OrthoDB" id="3766406at2759"/>
<proteinExistence type="predicted"/>
<gene>
    <name evidence="2" type="ORF">N7492_009614</name>
</gene>
<accession>A0A9W9HST0</accession>
<evidence type="ECO:0000313" key="3">
    <source>
        <dbReference type="Proteomes" id="UP001146351"/>
    </source>
</evidence>
<dbReference type="InterPro" id="IPR036047">
    <property type="entry name" value="F-box-like_dom_sf"/>
</dbReference>
<dbReference type="SUPFAM" id="SSF81383">
    <property type="entry name" value="F-box domain"/>
    <property type="match status" value="1"/>
</dbReference>
<sequence length="82" mass="9327">MTTLAGLLPELILSISDFLPPVDLYCFSVCNRRLYGLLSRPINRSLLLAPNDKFSIRTRLERDTLKFFACEVCNLLHRTSPG</sequence>
<comment type="caution">
    <text evidence="2">The sequence shown here is derived from an EMBL/GenBank/DDBJ whole genome shotgun (WGS) entry which is preliminary data.</text>
</comment>
<dbReference type="EMBL" id="JAPQKO010000006">
    <property type="protein sequence ID" value="KAJ5156811.1"/>
    <property type="molecule type" value="Genomic_DNA"/>
</dbReference>